<feature type="region of interest" description="Disordered" evidence="1">
    <location>
        <begin position="68"/>
        <end position="103"/>
    </location>
</feature>
<keyword evidence="5" id="KW-1185">Reference proteome</keyword>
<evidence type="ECO:0000259" key="2">
    <source>
        <dbReference type="PROSITE" id="PS51925"/>
    </source>
</evidence>
<dbReference type="CDD" id="cd10567">
    <property type="entry name" value="SWIB-MDM2_like"/>
    <property type="match status" value="1"/>
</dbReference>
<feature type="domain" description="DEK-C" evidence="3">
    <location>
        <begin position="11"/>
        <end position="66"/>
    </location>
</feature>
<dbReference type="InterPro" id="IPR014876">
    <property type="entry name" value="DEK_C"/>
</dbReference>
<dbReference type="PROSITE" id="PS51925">
    <property type="entry name" value="SWIB_MDM2"/>
    <property type="match status" value="1"/>
</dbReference>
<comment type="caution">
    <text evidence="4">The sequence shown here is derived from an EMBL/GenBank/DDBJ whole genome shotgun (WGS) entry which is preliminary data.</text>
</comment>
<feature type="compositionally biased region" description="Low complexity" evidence="1">
    <location>
        <begin position="281"/>
        <end position="292"/>
    </location>
</feature>
<dbReference type="Pfam" id="PF08766">
    <property type="entry name" value="DEK_C"/>
    <property type="match status" value="1"/>
</dbReference>
<dbReference type="InterPro" id="IPR036885">
    <property type="entry name" value="SWIB_MDM2_dom_sf"/>
</dbReference>
<feature type="region of interest" description="Disordered" evidence="1">
    <location>
        <begin position="122"/>
        <end position="171"/>
    </location>
</feature>
<feature type="domain" description="DM2" evidence="2">
    <location>
        <begin position="178"/>
        <end position="255"/>
    </location>
</feature>
<dbReference type="Proteomes" id="UP001432322">
    <property type="component" value="Unassembled WGS sequence"/>
</dbReference>
<evidence type="ECO:0000256" key="1">
    <source>
        <dbReference type="SAM" id="MobiDB-lite"/>
    </source>
</evidence>
<organism evidence="4 5">
    <name type="scientific">Pristionchus fissidentatus</name>
    <dbReference type="NCBI Taxonomy" id="1538716"/>
    <lineage>
        <taxon>Eukaryota</taxon>
        <taxon>Metazoa</taxon>
        <taxon>Ecdysozoa</taxon>
        <taxon>Nematoda</taxon>
        <taxon>Chromadorea</taxon>
        <taxon>Rhabditida</taxon>
        <taxon>Rhabditina</taxon>
        <taxon>Diplogasteromorpha</taxon>
        <taxon>Diplogasteroidea</taxon>
        <taxon>Neodiplogasteridae</taxon>
        <taxon>Pristionchus</taxon>
    </lineage>
</organism>
<evidence type="ECO:0000259" key="3">
    <source>
        <dbReference type="PROSITE" id="PS51998"/>
    </source>
</evidence>
<feature type="compositionally biased region" description="Basic and acidic residues" evidence="1">
    <location>
        <begin position="155"/>
        <end position="168"/>
    </location>
</feature>
<name>A0AAV5VJ72_9BILA</name>
<dbReference type="SMART" id="SM00151">
    <property type="entry name" value="SWIB"/>
    <property type="match status" value="1"/>
</dbReference>
<dbReference type="SUPFAM" id="SSF47592">
    <property type="entry name" value="SWIB/MDM2 domain"/>
    <property type="match status" value="1"/>
</dbReference>
<dbReference type="InterPro" id="IPR003121">
    <property type="entry name" value="SWIB_MDM2_domain"/>
</dbReference>
<dbReference type="PROSITE" id="PS51998">
    <property type="entry name" value="DEK_C"/>
    <property type="match status" value="1"/>
</dbReference>
<proteinExistence type="predicted"/>
<dbReference type="EMBL" id="BTSY01000003">
    <property type="protein sequence ID" value="GMT18670.1"/>
    <property type="molecule type" value="Genomic_DNA"/>
</dbReference>
<dbReference type="AlphaFoldDB" id="A0AAV5VJ72"/>
<feature type="compositionally biased region" description="Acidic residues" evidence="1">
    <location>
        <begin position="303"/>
        <end position="320"/>
    </location>
</feature>
<dbReference type="Gene3D" id="1.10.245.10">
    <property type="entry name" value="SWIB/MDM2 domain"/>
    <property type="match status" value="1"/>
</dbReference>
<sequence>MASPDDDSKLPVAHSDVRREISAVIARDGVNNLKSKAVREHLKNTFNTDFTAYKSQVDEVIKDCITALMAKPEPKPDPKPAPVVAKKEEKYESSDSDSDPGVASDDRTVCLYYFHQPAVKRKATARKPAKDDEPEDEDLDLHSAVKRRRRAATKTTERKIPRRSEGGPKKKRAAVIGRFSRFMWLNDDLSALTGKRYMPRSEVVKAIWAYVKDNNLKDPKNGQFTICDDVLRAVFKKNRFKTFGMMKMIADGRIMMKPEEISEEAVEEAKECEAQHLAAINAARDAEAANGGAEEGGVKKEEEEGAEEEEEDGAEEEDGD</sequence>
<protein>
    <recommendedName>
        <fullName evidence="6">DM2 domain-containing protein</fullName>
    </recommendedName>
</protein>
<reference evidence="4" key="1">
    <citation type="submission" date="2023-10" db="EMBL/GenBank/DDBJ databases">
        <title>Genome assembly of Pristionchus species.</title>
        <authorList>
            <person name="Yoshida K."/>
            <person name="Sommer R.J."/>
        </authorList>
    </citation>
    <scope>NUCLEOTIDE SEQUENCE</scope>
    <source>
        <strain evidence="4">RS5133</strain>
    </source>
</reference>
<evidence type="ECO:0000313" key="4">
    <source>
        <dbReference type="EMBL" id="GMT18670.1"/>
    </source>
</evidence>
<gene>
    <name evidence="4" type="ORF">PFISCL1PPCAC_9967</name>
</gene>
<dbReference type="InterPro" id="IPR019835">
    <property type="entry name" value="SWIB_domain"/>
</dbReference>
<dbReference type="PANTHER" id="PTHR13844">
    <property type="entry name" value="SWI/SNF-RELATED MATRIX-ASSOCIATED ACTIN-DEPENDENT REGULATOR OF CHROMATIN SUBFAMILY D"/>
    <property type="match status" value="1"/>
</dbReference>
<evidence type="ECO:0008006" key="6">
    <source>
        <dbReference type="Google" id="ProtNLM"/>
    </source>
</evidence>
<dbReference type="Pfam" id="PF02201">
    <property type="entry name" value="SWIB"/>
    <property type="match status" value="1"/>
</dbReference>
<evidence type="ECO:0000313" key="5">
    <source>
        <dbReference type="Proteomes" id="UP001432322"/>
    </source>
</evidence>
<accession>A0AAV5VJ72</accession>
<feature type="region of interest" description="Disordered" evidence="1">
    <location>
        <begin position="281"/>
        <end position="320"/>
    </location>
</feature>
<feature type="non-terminal residue" evidence="4">
    <location>
        <position position="320"/>
    </location>
</feature>